<dbReference type="Pfam" id="PF01935">
    <property type="entry name" value="DUF87"/>
    <property type="match status" value="1"/>
</dbReference>
<dbReference type="Proteomes" id="UP000286038">
    <property type="component" value="Unassembled WGS sequence"/>
</dbReference>
<evidence type="ECO:0000256" key="1">
    <source>
        <dbReference type="ARBA" id="ARBA00022741"/>
    </source>
</evidence>
<dbReference type="InterPro" id="IPR002789">
    <property type="entry name" value="HerA_central"/>
</dbReference>
<dbReference type="Proteomes" id="UP000654720">
    <property type="component" value="Chromosome"/>
</dbReference>
<dbReference type="EMBL" id="QSCR01000019">
    <property type="protein sequence ID" value="RGY16410.1"/>
    <property type="molecule type" value="Genomic_DNA"/>
</dbReference>
<evidence type="ECO:0000256" key="2">
    <source>
        <dbReference type="ARBA" id="ARBA00022801"/>
    </source>
</evidence>
<dbReference type="Proteomes" id="UP000286063">
    <property type="component" value="Unassembled WGS sequence"/>
</dbReference>
<dbReference type="GO" id="GO:0004386">
    <property type="term" value="F:helicase activity"/>
    <property type="evidence" value="ECO:0007669"/>
    <property type="project" value="UniProtKB-KW"/>
</dbReference>
<dbReference type="RefSeq" id="WP_027201944.1">
    <property type="nucleotide sequence ID" value="NZ_CABJDM010000022.1"/>
</dbReference>
<dbReference type="EMBL" id="CP069450">
    <property type="protein sequence ID" value="QRO49683.1"/>
    <property type="molecule type" value="Genomic_DNA"/>
</dbReference>
<evidence type="ECO:0000256" key="5">
    <source>
        <dbReference type="ARBA" id="ARBA00023125"/>
    </source>
</evidence>
<dbReference type="SUPFAM" id="SSF52540">
    <property type="entry name" value="P-loop containing nucleoside triphosphate hydrolases"/>
    <property type="match status" value="1"/>
</dbReference>
<reference evidence="12 13" key="1">
    <citation type="submission" date="2018-08" db="EMBL/GenBank/DDBJ databases">
        <title>A genome reference for cultivated species of the human gut microbiota.</title>
        <authorList>
            <person name="Zou Y."/>
            <person name="Xue W."/>
            <person name="Luo G."/>
        </authorList>
    </citation>
    <scope>NUCLEOTIDE SEQUENCE [LARGE SCALE GENOMIC DNA]</scope>
    <source>
        <strain evidence="11 12">AF34-33</strain>
        <strain evidence="10 13">OF02-7</strain>
    </source>
</reference>
<evidence type="ECO:0000256" key="3">
    <source>
        <dbReference type="ARBA" id="ARBA00022806"/>
    </source>
</evidence>
<dbReference type="InterPro" id="IPR027417">
    <property type="entry name" value="P-loop_NTPase"/>
</dbReference>
<organism evidence="11 12">
    <name type="scientific">Butyricimonas virosa</name>
    <dbReference type="NCBI Taxonomy" id="544645"/>
    <lineage>
        <taxon>Bacteria</taxon>
        <taxon>Pseudomonadati</taxon>
        <taxon>Bacteroidota</taxon>
        <taxon>Bacteroidia</taxon>
        <taxon>Bacteroidales</taxon>
        <taxon>Odoribacteraceae</taxon>
        <taxon>Butyricimonas</taxon>
    </lineage>
</organism>
<evidence type="ECO:0000313" key="11">
    <source>
        <dbReference type="EMBL" id="RHM41385.1"/>
    </source>
</evidence>
<dbReference type="GeneID" id="93097594"/>
<keyword evidence="3" id="KW-0347">Helicase</keyword>
<reference evidence="9 14" key="2">
    <citation type="submission" date="2021-02" db="EMBL/GenBank/DDBJ databases">
        <title>FDA dAtabase for Regulatory Grade micrObial Sequences (FDA-ARGOS): Supporting development and validation of Infectious Disease Dx tests.</title>
        <authorList>
            <person name="Carlson P."/>
            <person name="Fischbach M."/>
            <person name="Hastie J."/>
            <person name="Bilen M."/>
            <person name="Cheng A."/>
            <person name="Tallon L."/>
            <person name="Sadzewicz L."/>
            <person name="Zhao X."/>
            <person name="Boylan J."/>
            <person name="Ott S."/>
            <person name="Bowen H."/>
            <person name="Vavikolanu K."/>
            <person name="Mehta A."/>
            <person name="Aluvathingal J."/>
            <person name="Nadendla S."/>
            <person name="Yan Y."/>
            <person name="Sichtig H."/>
        </authorList>
    </citation>
    <scope>NUCLEOTIDE SEQUENCE [LARGE SCALE GENOMIC DNA]</scope>
    <source>
        <strain evidence="9 14">FDAARGOS_1229</strain>
    </source>
</reference>
<evidence type="ECO:0000313" key="13">
    <source>
        <dbReference type="Proteomes" id="UP000286063"/>
    </source>
</evidence>
<gene>
    <name evidence="11" type="ORF">DWZ68_14190</name>
    <name evidence="10" type="ORF">DXA50_11320</name>
    <name evidence="9" type="ORF">I6J59_17640</name>
</gene>
<keyword evidence="2" id="KW-0378">Hydrolase</keyword>
<keyword evidence="4 11" id="KW-0067">ATP-binding</keyword>
<proteinExistence type="predicted"/>
<evidence type="ECO:0000313" key="9">
    <source>
        <dbReference type="EMBL" id="QRO49683.1"/>
    </source>
</evidence>
<dbReference type="EMBL" id="QRPV01000022">
    <property type="protein sequence ID" value="RHM41385.1"/>
    <property type="molecule type" value="Genomic_DNA"/>
</dbReference>
<dbReference type="InterPro" id="IPR033186">
    <property type="entry name" value="HerA_C"/>
</dbReference>
<feature type="domain" description="Helicase HerA central" evidence="7">
    <location>
        <begin position="151"/>
        <end position="296"/>
    </location>
</feature>
<dbReference type="GO" id="GO:0003677">
    <property type="term" value="F:DNA binding"/>
    <property type="evidence" value="ECO:0007669"/>
    <property type="project" value="UniProtKB-KW"/>
</dbReference>
<keyword evidence="5" id="KW-0238">DNA-binding</keyword>
<dbReference type="GO" id="GO:0005524">
    <property type="term" value="F:ATP binding"/>
    <property type="evidence" value="ECO:0007669"/>
    <property type="project" value="UniProtKB-KW"/>
</dbReference>
<dbReference type="Gene3D" id="3.40.50.300">
    <property type="entry name" value="P-loop containing nucleotide triphosphate hydrolases"/>
    <property type="match status" value="2"/>
</dbReference>
<protein>
    <submittedName>
        <fullName evidence="11">ATP-binding protein</fullName>
    </submittedName>
</protein>
<evidence type="ECO:0000259" key="7">
    <source>
        <dbReference type="Pfam" id="PF01935"/>
    </source>
</evidence>
<evidence type="ECO:0000256" key="6">
    <source>
        <dbReference type="ARBA" id="ARBA00023235"/>
    </source>
</evidence>
<evidence type="ECO:0000259" key="8">
    <source>
        <dbReference type="Pfam" id="PF05872"/>
    </source>
</evidence>
<name>A0A415QF07_9BACT</name>
<keyword evidence="6" id="KW-0413">Isomerase</keyword>
<dbReference type="PANTHER" id="PTHR42957">
    <property type="entry name" value="HELICASE MJ1565-RELATED"/>
    <property type="match status" value="1"/>
</dbReference>
<keyword evidence="1" id="KW-0547">Nucleotide-binding</keyword>
<dbReference type="PANTHER" id="PTHR42957:SF1">
    <property type="entry name" value="HELICASE MJ1565-RELATED"/>
    <property type="match status" value="1"/>
</dbReference>
<dbReference type="AlphaFoldDB" id="A0A415QF07"/>
<accession>A0A415QF07</accession>
<dbReference type="InterPro" id="IPR008571">
    <property type="entry name" value="HerA-like"/>
</dbReference>
<keyword evidence="14" id="KW-1185">Reference proteome</keyword>
<dbReference type="OrthoDB" id="9806951at2"/>
<dbReference type="Pfam" id="PF05872">
    <property type="entry name" value="HerA_C"/>
    <property type="match status" value="1"/>
</dbReference>
<evidence type="ECO:0000313" key="10">
    <source>
        <dbReference type="EMBL" id="RGY16410.1"/>
    </source>
</evidence>
<evidence type="ECO:0000256" key="4">
    <source>
        <dbReference type="ARBA" id="ARBA00022840"/>
    </source>
</evidence>
<sequence length="588" mass="65968">MNRNPFEHNYFIGYINQVTPQYVKVHFPSSVLLKSFVFRGEQYNGGLVGNYVVIEGEQHGFLGKMLEISLPENERLELSEKSFQNKEFHPTGKIEILLSFDLFNPTEVEKGLNSLPSVGAKVFVCSSNFIKGYFKGFGVKKENTNPPVFSLGCLTYDKSTEVEISQQAIFGRHCAVVGTTGGGKSYTVSKLIEGIIVNKGKAILIDATGEYATHDKQSYSATPAILANSAFFHYTNLTIGDLFVLLRPSGQVQAPKLAEAIKSLKVLRVLENTYLTSTNITKVDDGFKVKIRDGIEELIKVDGGTVTKENQLMRPFNRIYEQNMVDIESFNSDFDIRLLASQIIKECIWDIDKNDHMKWGGRNDTHLNNCISLILRTKSLINNPLFDVIFGFQKDKTDEGELTTEMQKFLNGDKNLLRIGFEQVGYDFQAREILANAIGKNLLEKSRQGDFKSKPVVLFIDEAHQYLNRSVKDEYFEMTRLDSFDQIAKECRKHGLFLCLATQMPRDIPQGTLSQMGTFIVHRLINPFDKDAVENACSSANKNSLSFLPVLGAGEAILMGVDFPMPVVLKVNKPIVEPNSATPQFVLP</sequence>
<dbReference type="GO" id="GO:0016787">
    <property type="term" value="F:hydrolase activity"/>
    <property type="evidence" value="ECO:0007669"/>
    <property type="project" value="UniProtKB-KW"/>
</dbReference>
<feature type="domain" description="Helicase HerA-like C-terminal" evidence="8">
    <location>
        <begin position="448"/>
        <end position="560"/>
    </location>
</feature>
<evidence type="ECO:0000313" key="12">
    <source>
        <dbReference type="Proteomes" id="UP000286038"/>
    </source>
</evidence>
<evidence type="ECO:0000313" key="14">
    <source>
        <dbReference type="Proteomes" id="UP000654720"/>
    </source>
</evidence>